<dbReference type="InterPro" id="IPR029058">
    <property type="entry name" value="AB_hydrolase_fold"/>
</dbReference>
<keyword evidence="1" id="KW-0732">Signal</keyword>
<organism evidence="3 4">
    <name type="scientific">Corynespora cassiicola Philippines</name>
    <dbReference type="NCBI Taxonomy" id="1448308"/>
    <lineage>
        <taxon>Eukaryota</taxon>
        <taxon>Fungi</taxon>
        <taxon>Dikarya</taxon>
        <taxon>Ascomycota</taxon>
        <taxon>Pezizomycotina</taxon>
        <taxon>Dothideomycetes</taxon>
        <taxon>Pleosporomycetidae</taxon>
        <taxon>Pleosporales</taxon>
        <taxon>Corynesporascaceae</taxon>
        <taxon>Corynespora</taxon>
    </lineage>
</organism>
<dbReference type="Gene3D" id="3.40.50.1820">
    <property type="entry name" value="alpha/beta hydrolase"/>
    <property type="match status" value="1"/>
</dbReference>
<feature type="domain" description="AB hydrolase-1" evidence="2">
    <location>
        <begin position="72"/>
        <end position="368"/>
    </location>
</feature>
<accession>A0A2T2N8W2</accession>
<proteinExistence type="predicted"/>
<name>A0A2T2N8W2_CORCC</name>
<dbReference type="CDD" id="cd12809">
    <property type="entry name" value="Esterase_713_like-2"/>
    <property type="match status" value="1"/>
</dbReference>
<reference evidence="3 4" key="1">
    <citation type="journal article" date="2018" name="Front. Microbiol.">
        <title>Genome-Wide Analysis of Corynespora cassiicola Leaf Fall Disease Putative Effectors.</title>
        <authorList>
            <person name="Lopez D."/>
            <person name="Ribeiro S."/>
            <person name="Label P."/>
            <person name="Fumanal B."/>
            <person name="Venisse J.S."/>
            <person name="Kohler A."/>
            <person name="de Oliveira R.R."/>
            <person name="Labutti K."/>
            <person name="Lipzen A."/>
            <person name="Lail K."/>
            <person name="Bauer D."/>
            <person name="Ohm R.A."/>
            <person name="Barry K.W."/>
            <person name="Spatafora J."/>
            <person name="Grigoriev I.V."/>
            <person name="Martin F.M."/>
            <person name="Pujade-Renaud V."/>
        </authorList>
    </citation>
    <scope>NUCLEOTIDE SEQUENCE [LARGE SCALE GENOMIC DNA]</scope>
    <source>
        <strain evidence="3 4">Philippines</strain>
    </source>
</reference>
<evidence type="ECO:0000259" key="2">
    <source>
        <dbReference type="Pfam" id="PF12697"/>
    </source>
</evidence>
<sequence>MAHIAKILWTIASTPFVHALVARNVSDTPHTRKAFHVGGEYVPDISESHVLANQMYVEQLTPIEGATKPHPLVFIHGLAQTGMNWLTKPDGNPGWASYFLAHGYECYVVDVPARGRSPWLLPSDSNVSEWMQNSAETVQELFTAPELYDQYEAAKLHTQWPGKGVKGDPVFDNYFASNTPSRMNATWHQSAVQNAGSALVKMIGKPVILIGHSQGGVAPWLIADRNPNLVCKIVALEPTGPPFQDSVLFGQKAARAWGLSDIPLTYYPRVEDPHTDIPKKTIPAENGREECILQADEPQPRQLVNLRAIEVAVVSAEASWHAPYDWCTAAFLSQAGVNTKLVELAKEGVKGNGHMLMMEKNSDEVAAVVRSWIEQS</sequence>
<evidence type="ECO:0000313" key="4">
    <source>
        <dbReference type="Proteomes" id="UP000240883"/>
    </source>
</evidence>
<feature type="signal peptide" evidence="1">
    <location>
        <begin position="1"/>
        <end position="19"/>
    </location>
</feature>
<dbReference type="Proteomes" id="UP000240883">
    <property type="component" value="Unassembled WGS sequence"/>
</dbReference>
<dbReference type="STRING" id="1448308.A0A2T2N8W2"/>
<feature type="chain" id="PRO_5015474016" evidence="1">
    <location>
        <begin position="20"/>
        <end position="376"/>
    </location>
</feature>
<protein>
    <submittedName>
        <fullName evidence="3">Alpha/beta-hydrolase</fullName>
    </submittedName>
</protein>
<dbReference type="InterPro" id="IPR050228">
    <property type="entry name" value="Carboxylesterase_BioH"/>
</dbReference>
<dbReference type="PANTHER" id="PTHR43194:SF4">
    <property type="entry name" value="AB HYDROLASE-1 DOMAIN-CONTAINING PROTEIN"/>
    <property type="match status" value="1"/>
</dbReference>
<dbReference type="Pfam" id="PF12697">
    <property type="entry name" value="Abhydrolase_6"/>
    <property type="match status" value="1"/>
</dbReference>
<dbReference type="GO" id="GO:0016787">
    <property type="term" value="F:hydrolase activity"/>
    <property type="evidence" value="ECO:0007669"/>
    <property type="project" value="UniProtKB-KW"/>
</dbReference>
<keyword evidence="3" id="KW-0378">Hydrolase</keyword>
<dbReference type="PANTHER" id="PTHR43194">
    <property type="entry name" value="HYDROLASE ALPHA/BETA FOLD FAMILY"/>
    <property type="match status" value="1"/>
</dbReference>
<dbReference type="AlphaFoldDB" id="A0A2T2N8W2"/>
<gene>
    <name evidence="3" type="ORF">BS50DRAFT_578208</name>
</gene>
<evidence type="ECO:0000256" key="1">
    <source>
        <dbReference type="SAM" id="SignalP"/>
    </source>
</evidence>
<dbReference type="OrthoDB" id="9978720at2759"/>
<dbReference type="EMBL" id="KZ678143">
    <property type="protein sequence ID" value="PSN61676.1"/>
    <property type="molecule type" value="Genomic_DNA"/>
</dbReference>
<dbReference type="InterPro" id="IPR000073">
    <property type="entry name" value="AB_hydrolase_1"/>
</dbReference>
<evidence type="ECO:0000313" key="3">
    <source>
        <dbReference type="EMBL" id="PSN61676.1"/>
    </source>
</evidence>
<dbReference type="SUPFAM" id="SSF53474">
    <property type="entry name" value="alpha/beta-Hydrolases"/>
    <property type="match status" value="1"/>
</dbReference>
<keyword evidence="4" id="KW-1185">Reference proteome</keyword>